<comment type="caution">
    <text evidence="1">The sequence shown here is derived from an EMBL/GenBank/DDBJ whole genome shotgun (WGS) entry which is preliminary data.</text>
</comment>
<dbReference type="Pfam" id="PF09620">
    <property type="entry name" value="Cas_csx3"/>
    <property type="match status" value="2"/>
</dbReference>
<reference evidence="1" key="1">
    <citation type="submission" date="2016-09" db="EMBL/GenBank/DDBJ databases">
        <title>Draft genome of thermotolerant cyanobacterium Desertifilum sp. strain IPPAS B-1220.</title>
        <authorList>
            <person name="Sinetova M.A."/>
            <person name="Bolakhan K."/>
            <person name="Zayadan B.K."/>
            <person name="Mironov K.S."/>
            <person name="Ustinova V."/>
            <person name="Kupriyanova E.V."/>
            <person name="Sidorov R.A."/>
            <person name="Skrypnik A.N."/>
            <person name="Gogoleva N.E."/>
            <person name="Gogolev Y.V."/>
            <person name="Los D.A."/>
        </authorList>
    </citation>
    <scope>NUCLEOTIDE SEQUENCE [LARGE SCALE GENOMIC DNA]</scope>
    <source>
        <strain evidence="1">IPPAS B-1220</strain>
    </source>
</reference>
<accession>A0A1E5QS50</accession>
<dbReference type="CDD" id="cd09740">
    <property type="entry name" value="Csx3_III-U"/>
    <property type="match status" value="1"/>
</dbReference>
<dbReference type="OrthoDB" id="9810787at2"/>
<gene>
    <name evidence="1" type="ORF">BH720_00350</name>
</gene>
<organism evidence="1">
    <name type="scientific">Desertifilum tharense IPPAS B-1220</name>
    <dbReference type="NCBI Taxonomy" id="1781255"/>
    <lineage>
        <taxon>Bacteria</taxon>
        <taxon>Bacillati</taxon>
        <taxon>Cyanobacteriota</taxon>
        <taxon>Cyanophyceae</taxon>
        <taxon>Desertifilales</taxon>
        <taxon>Desertifilaceae</taxon>
        <taxon>Desertifilum</taxon>
    </lineage>
</organism>
<proteinExistence type="predicted"/>
<evidence type="ECO:0000313" key="1">
    <source>
        <dbReference type="EMBL" id="OEJ77163.1"/>
    </source>
</evidence>
<name>A0A1E5QS50_9CYAN</name>
<dbReference type="STRING" id="1781255.BH720_00350"/>
<sequence length="458" mass="50541">MSAIELTSIGHQTYGGCPYQHLHIHLTRTQIDLEDLKELAFPQPLAPNLGIVLEGKAPLWLYGYLAQHYQNVPWIACYEPRLMGAVVAVDRTPTGLLGQVLPLKLPLQAFRKLQPEPQVSNESQVAVMNASLQLQVTALPTVQGDCQAIVLNITNRTDSDAPISIMGGKKTLSNLIAPQALAELELPENLNLDREVVLFGSGPTWLLVHLLERCRQSPWVGFYDLRLKQVVTVSSQSTKVPVASGVAVSFNRTPGVAILIGGPPDSGKSVFSNALRLSLAHHRPDLKVYLHRANWDGESNASYEMPQTLAKQLASENEIKLHLQENASQLICNYFQYHASAIANIRTVMDVVLVDVGGLPQTEKAAVVKQCTHYIVISSKPEKIQEWHELCGSTLTPILTIHSKLENCLSVLRQQPHLEVESGPWLWGKTQEVPKPLLDEILKIIPQSLENLSEDIAS</sequence>
<protein>
    <submittedName>
        <fullName evidence="1">CRISPR-associated protein Csx3</fullName>
    </submittedName>
</protein>
<dbReference type="NCBIfam" id="TIGR02579">
    <property type="entry name" value="cas_csx3"/>
    <property type="match status" value="1"/>
</dbReference>
<dbReference type="AlphaFoldDB" id="A0A1E5QS50"/>
<dbReference type="InterPro" id="IPR013409">
    <property type="entry name" value="CRISPR-assoc_prot_Crn3/Csx3"/>
</dbReference>
<dbReference type="EMBL" id="MJGC01000010">
    <property type="protein sequence ID" value="OEJ77163.1"/>
    <property type="molecule type" value="Genomic_DNA"/>
</dbReference>